<dbReference type="RefSeq" id="WP_146785422.1">
    <property type="nucleotide sequence ID" value="NZ_BAABIO010000001.1"/>
</dbReference>
<dbReference type="GO" id="GO:0016787">
    <property type="term" value="F:hydrolase activity"/>
    <property type="evidence" value="ECO:0007669"/>
    <property type="project" value="UniProtKB-KW"/>
</dbReference>
<reference evidence="4 5" key="1">
    <citation type="journal article" date="2015" name="Int. J. Syst. Evol. Microbiol.">
        <title>Flavisolibacter ginsenosidimutans sp. nov., with ginsenoside-converting activity isolated from soil used for cultivating ginseng.</title>
        <authorList>
            <person name="Zhao Y."/>
            <person name="Liu Q."/>
            <person name="Kang M.S."/>
            <person name="Jin F."/>
            <person name="Yu H."/>
            <person name="Im W.T."/>
        </authorList>
    </citation>
    <scope>NUCLEOTIDE SEQUENCE [LARGE SCALE GENOMIC DNA]</scope>
    <source>
        <strain evidence="4 5">Gsoil 636</strain>
    </source>
</reference>
<evidence type="ECO:0000259" key="3">
    <source>
        <dbReference type="Pfam" id="PF02638"/>
    </source>
</evidence>
<dbReference type="KEGG" id="fgg:FSB75_08225"/>
<dbReference type="InterPro" id="IPR052177">
    <property type="entry name" value="Divisome_Glycosyl_Hydrolase"/>
</dbReference>
<evidence type="ECO:0000313" key="4">
    <source>
        <dbReference type="EMBL" id="QEC55881.1"/>
    </source>
</evidence>
<dbReference type="Pfam" id="PF02638">
    <property type="entry name" value="GHL10"/>
    <property type="match status" value="1"/>
</dbReference>
<dbReference type="Gene3D" id="3.20.20.80">
    <property type="entry name" value="Glycosidases"/>
    <property type="match status" value="1"/>
</dbReference>
<evidence type="ECO:0000313" key="5">
    <source>
        <dbReference type="Proteomes" id="UP000321204"/>
    </source>
</evidence>
<dbReference type="InterPro" id="IPR017853">
    <property type="entry name" value="GH"/>
</dbReference>
<dbReference type="Proteomes" id="UP000321204">
    <property type="component" value="Chromosome"/>
</dbReference>
<feature type="chain" id="PRO_5022708925" evidence="2">
    <location>
        <begin position="25"/>
        <end position="507"/>
    </location>
</feature>
<keyword evidence="5" id="KW-1185">Reference proteome</keyword>
<name>A0A5B8UGU7_9BACT</name>
<dbReference type="OrthoDB" id="9773203at2"/>
<dbReference type="EMBL" id="CP042433">
    <property type="protein sequence ID" value="QEC55881.1"/>
    <property type="molecule type" value="Genomic_DNA"/>
</dbReference>
<dbReference type="PANTHER" id="PTHR43405:SF1">
    <property type="entry name" value="GLYCOSYL HYDROLASE DIGH"/>
    <property type="match status" value="1"/>
</dbReference>
<feature type="signal peptide" evidence="2">
    <location>
        <begin position="1"/>
        <end position="24"/>
    </location>
</feature>
<evidence type="ECO:0000256" key="1">
    <source>
        <dbReference type="ARBA" id="ARBA00022729"/>
    </source>
</evidence>
<keyword evidence="1 2" id="KW-0732">Signal</keyword>
<dbReference type="InterPro" id="IPR003790">
    <property type="entry name" value="GHL10"/>
</dbReference>
<gene>
    <name evidence="4" type="ORF">FSB75_08225</name>
</gene>
<sequence length="507" mass="58002">MTKKILRRFPFLFVLFSFIQTTNAQNFPPTVLAALPKAEREFRAAWVATVANINWPSRPGLPVDSQQKEAVALLDFLKANNFNAVVFQVRPQADALYQSSLEPWSYFLTGTQGKAPEPFYDPLKFWVEAAHDRGLELHVWLNPYRAHHPAGGPVTDSSIVKRKPALVLPLKDTGYWWFDPSLKGTKEHATAVVLDIVKRYDIDGVHFDDYFYPYKEYNKGEDFPDSASYAAYQKAGGKLSRGDWRREAVNSFIANLYTQIKKTKKWVKFGLSPFGIWRPGYPEGICCFDQYDILYADAKLWLNKGWVDYFSPQLYWPISRMNTSFPLLLGWWRDENTKKRHLWPGINVGDTSGKATLEVLNQLMTDRGLLPQDKGVIHWSIGQVIKNAALQKTLTDGPYKRRALVPASPWLDSVPPAAPTAKIQRMGDSLNVVLLPSTEKDVFRRMVYFQYQNIPWNYVILNRNERRVTLPLTLMSGGKKQPLLHVQVSAVDRTGNESLKKELPFAK</sequence>
<keyword evidence="4" id="KW-0378">Hydrolase</keyword>
<protein>
    <submittedName>
        <fullName evidence="4">Family 10 glycosylhydrolase</fullName>
    </submittedName>
</protein>
<proteinExistence type="predicted"/>
<organism evidence="4 5">
    <name type="scientific">Flavisolibacter ginsenosidimutans</name>
    <dbReference type="NCBI Taxonomy" id="661481"/>
    <lineage>
        <taxon>Bacteria</taxon>
        <taxon>Pseudomonadati</taxon>
        <taxon>Bacteroidota</taxon>
        <taxon>Chitinophagia</taxon>
        <taxon>Chitinophagales</taxon>
        <taxon>Chitinophagaceae</taxon>
        <taxon>Flavisolibacter</taxon>
    </lineage>
</organism>
<accession>A0A5B8UGU7</accession>
<dbReference type="PANTHER" id="PTHR43405">
    <property type="entry name" value="GLYCOSYL HYDROLASE DIGH"/>
    <property type="match status" value="1"/>
</dbReference>
<evidence type="ECO:0000256" key="2">
    <source>
        <dbReference type="SAM" id="SignalP"/>
    </source>
</evidence>
<dbReference type="AlphaFoldDB" id="A0A5B8UGU7"/>
<dbReference type="SUPFAM" id="SSF51445">
    <property type="entry name" value="(Trans)glycosidases"/>
    <property type="match status" value="1"/>
</dbReference>
<feature type="domain" description="Glycosyl hydrolase-like 10" evidence="3">
    <location>
        <begin position="41"/>
        <end position="339"/>
    </location>
</feature>